<reference evidence="1" key="1">
    <citation type="submission" date="2021-05" db="EMBL/GenBank/DDBJ databases">
        <authorList>
            <person name="Pietrasiak N."/>
            <person name="Ward R."/>
            <person name="Stajich J.E."/>
            <person name="Kurbessoian T."/>
        </authorList>
    </citation>
    <scope>NUCLEOTIDE SEQUENCE</scope>
    <source>
        <strain evidence="1">UHER 2000/2452</strain>
    </source>
</reference>
<dbReference type="Proteomes" id="UP000757435">
    <property type="component" value="Unassembled WGS sequence"/>
</dbReference>
<accession>A0A951QHV0</accession>
<name>A0A951QHV0_9CYAN</name>
<evidence type="ECO:0000313" key="2">
    <source>
        <dbReference type="Proteomes" id="UP000757435"/>
    </source>
</evidence>
<dbReference type="EMBL" id="JAHHHD010000070">
    <property type="protein sequence ID" value="MBW4662364.1"/>
    <property type="molecule type" value="Genomic_DNA"/>
</dbReference>
<comment type="caution">
    <text evidence="1">The sequence shown here is derived from an EMBL/GenBank/DDBJ whole genome shotgun (WGS) entry which is preliminary data.</text>
</comment>
<proteinExistence type="predicted"/>
<reference evidence="1" key="2">
    <citation type="journal article" date="2022" name="Microbiol. Resour. Announc.">
        <title>Metagenome Sequencing to Explore Phylogenomics of Terrestrial Cyanobacteria.</title>
        <authorList>
            <person name="Ward R.D."/>
            <person name="Stajich J.E."/>
            <person name="Johansen J.R."/>
            <person name="Huntemann M."/>
            <person name="Clum A."/>
            <person name="Foster B."/>
            <person name="Foster B."/>
            <person name="Roux S."/>
            <person name="Palaniappan K."/>
            <person name="Varghese N."/>
            <person name="Mukherjee S."/>
            <person name="Reddy T.B.K."/>
            <person name="Daum C."/>
            <person name="Copeland A."/>
            <person name="Chen I.A."/>
            <person name="Ivanova N.N."/>
            <person name="Kyrpides N.C."/>
            <person name="Shapiro N."/>
            <person name="Eloe-Fadrosh E.A."/>
            <person name="Pietrasiak N."/>
        </authorList>
    </citation>
    <scope>NUCLEOTIDE SEQUENCE</scope>
    <source>
        <strain evidence="1">UHER 2000/2452</strain>
    </source>
</reference>
<sequence length="87" mass="9562">MRLNSTVVLTLILLFLMVSAGIASATWGYRLGREALKGITQPDARPVNNLTDAQGKPVRRDSVTFLKEENILKDVKARVDGTEKPVP</sequence>
<evidence type="ECO:0000313" key="1">
    <source>
        <dbReference type="EMBL" id="MBW4662364.1"/>
    </source>
</evidence>
<organism evidence="1 2">
    <name type="scientific">Drouetiella hepatica Uher 2000/2452</name>
    <dbReference type="NCBI Taxonomy" id="904376"/>
    <lineage>
        <taxon>Bacteria</taxon>
        <taxon>Bacillati</taxon>
        <taxon>Cyanobacteriota</taxon>
        <taxon>Cyanophyceae</taxon>
        <taxon>Oculatellales</taxon>
        <taxon>Oculatellaceae</taxon>
        <taxon>Drouetiella</taxon>
    </lineage>
</organism>
<protein>
    <submittedName>
        <fullName evidence="1">Uncharacterized protein</fullName>
    </submittedName>
</protein>
<dbReference type="AlphaFoldDB" id="A0A951QHV0"/>
<gene>
    <name evidence="1" type="ORF">KME15_27250</name>
</gene>